<sequence length="450" mass="50834">MKDIYSLTKRVVVWLGEDNGQAAEAIAIIKKTANYCAFEMKIPLRKIGAELFNLEIERKTRLSEGRVGKDKIRGFEERTPLNESKTPSPWNAVAWFYNREWFKRVWIVQEVAFSPAVMCIGSVEVDFRSVAIASEWLLRKDYCYTTAMLYALHEARSIFFTGLHLNSPIATLIESASGAKATDPRDKVFGLLGLASNRTRTNPFMRSDYTKPLCQVYIDTLRHIIEVNEDRGTLSDVFPTSRHIKPWLAGRGRTQVVEQQSIKSGVLSLKGVMIGTLKWTDDALLDDANMDYLTIQKLWNRTCEALEVLYPVDALKTKFAQTITAGQTPDFFGSPRLFDANDLDNYIAVVDDLAAAKKGEVALAGNFARLTLLHAFFTTVEGHLGLTGSQCVRMGDIICAFFGHMMPYILRPVGEQYRFLGPCYLHGFMYGEAVKELDSGKQEEQWFHLC</sequence>
<dbReference type="Pfam" id="PF06985">
    <property type="entry name" value="HET"/>
    <property type="match status" value="1"/>
</dbReference>
<dbReference type="EMBL" id="FJOG01000026">
    <property type="protein sequence ID" value="CZR64469.1"/>
    <property type="molecule type" value="Genomic_DNA"/>
</dbReference>
<evidence type="ECO:0000313" key="3">
    <source>
        <dbReference type="Proteomes" id="UP000184330"/>
    </source>
</evidence>
<evidence type="ECO:0000259" key="1">
    <source>
        <dbReference type="Pfam" id="PF06985"/>
    </source>
</evidence>
<feature type="domain" description="Heterokaryon incompatibility" evidence="1">
    <location>
        <begin position="1"/>
        <end position="110"/>
    </location>
</feature>
<dbReference type="Proteomes" id="UP000184330">
    <property type="component" value="Unassembled WGS sequence"/>
</dbReference>
<reference evidence="2 3" key="1">
    <citation type="submission" date="2016-03" db="EMBL/GenBank/DDBJ databases">
        <authorList>
            <person name="Ploux O."/>
        </authorList>
    </citation>
    <scope>NUCLEOTIDE SEQUENCE [LARGE SCALE GENOMIC DNA]</scope>
    <source>
        <strain evidence="2 3">UAMH 11012</strain>
    </source>
</reference>
<accession>A0A1L7XHF0</accession>
<dbReference type="PANTHER" id="PTHR24148:SF73">
    <property type="entry name" value="HET DOMAIN PROTEIN (AFU_ORTHOLOGUE AFUA_8G01020)"/>
    <property type="match status" value="1"/>
</dbReference>
<dbReference type="Pfam" id="PF26639">
    <property type="entry name" value="Het-6_barrel"/>
    <property type="match status" value="1"/>
</dbReference>
<proteinExistence type="predicted"/>
<keyword evidence="3" id="KW-1185">Reference proteome</keyword>
<dbReference type="InterPro" id="IPR052895">
    <property type="entry name" value="HetReg/Transcr_Mod"/>
</dbReference>
<protein>
    <recommendedName>
        <fullName evidence="1">Heterokaryon incompatibility domain-containing protein</fullName>
    </recommendedName>
</protein>
<organism evidence="2 3">
    <name type="scientific">Phialocephala subalpina</name>
    <dbReference type="NCBI Taxonomy" id="576137"/>
    <lineage>
        <taxon>Eukaryota</taxon>
        <taxon>Fungi</taxon>
        <taxon>Dikarya</taxon>
        <taxon>Ascomycota</taxon>
        <taxon>Pezizomycotina</taxon>
        <taxon>Leotiomycetes</taxon>
        <taxon>Helotiales</taxon>
        <taxon>Mollisiaceae</taxon>
        <taxon>Phialocephala</taxon>
        <taxon>Phialocephala fortinii species complex</taxon>
    </lineage>
</organism>
<dbReference type="PANTHER" id="PTHR24148">
    <property type="entry name" value="ANKYRIN REPEAT DOMAIN-CONTAINING PROTEIN 39 HOMOLOG-RELATED"/>
    <property type="match status" value="1"/>
</dbReference>
<dbReference type="OrthoDB" id="2157530at2759"/>
<gene>
    <name evidence="2" type="ORF">PAC_14367</name>
</gene>
<evidence type="ECO:0000313" key="2">
    <source>
        <dbReference type="EMBL" id="CZR64469.1"/>
    </source>
</evidence>
<name>A0A1L7XHF0_9HELO</name>
<dbReference type="InterPro" id="IPR010730">
    <property type="entry name" value="HET"/>
</dbReference>
<dbReference type="STRING" id="576137.A0A1L7XHF0"/>
<dbReference type="AlphaFoldDB" id="A0A1L7XHF0"/>